<dbReference type="InterPro" id="IPR006076">
    <property type="entry name" value="FAD-dep_OxRdtase"/>
</dbReference>
<evidence type="ECO:0000313" key="8">
    <source>
        <dbReference type="Proteomes" id="UP001595868"/>
    </source>
</evidence>
<dbReference type="RefSeq" id="WP_377542297.1">
    <property type="nucleotide sequence ID" value="NZ_JBHSBN010000002.1"/>
</dbReference>
<accession>A0ABV8KGW4</accession>
<dbReference type="PANTHER" id="PTHR43104">
    <property type="entry name" value="L-2-HYDROXYGLUTARATE DEHYDROGENASE, MITOCHONDRIAL"/>
    <property type="match status" value="1"/>
</dbReference>
<dbReference type="EC" id="1.1.3.-" evidence="7"/>
<protein>
    <submittedName>
        <fullName evidence="7">L-2-hydroxyglutarate oxidase</fullName>
        <ecNumber evidence="7">1.1.3.-</ecNumber>
    </submittedName>
</protein>
<evidence type="ECO:0000256" key="4">
    <source>
        <dbReference type="ARBA" id="ARBA00023002"/>
    </source>
</evidence>
<dbReference type="NCBIfam" id="NF008726">
    <property type="entry name" value="PRK11728.1"/>
    <property type="match status" value="1"/>
</dbReference>
<keyword evidence="4 7" id="KW-0560">Oxidoreductase</keyword>
<evidence type="ECO:0000313" key="7">
    <source>
        <dbReference type="EMBL" id="MFC4105283.1"/>
    </source>
</evidence>
<evidence type="ECO:0000256" key="3">
    <source>
        <dbReference type="ARBA" id="ARBA00022827"/>
    </source>
</evidence>
<reference evidence="8" key="1">
    <citation type="journal article" date="2019" name="Int. J. Syst. Evol. Microbiol.">
        <title>The Global Catalogue of Microorganisms (GCM) 10K type strain sequencing project: providing services to taxonomists for standard genome sequencing and annotation.</title>
        <authorList>
            <consortium name="The Broad Institute Genomics Platform"/>
            <consortium name="The Broad Institute Genome Sequencing Center for Infectious Disease"/>
            <person name="Wu L."/>
            <person name="Ma J."/>
        </authorList>
    </citation>
    <scope>NUCLEOTIDE SEQUENCE [LARGE SCALE GENOMIC DNA]</scope>
    <source>
        <strain evidence="8">2902at01</strain>
    </source>
</reference>
<dbReference type="InterPro" id="IPR036188">
    <property type="entry name" value="FAD/NAD-bd_sf"/>
</dbReference>
<name>A0ABV8KGW4_9ACTN</name>
<evidence type="ECO:0000256" key="2">
    <source>
        <dbReference type="ARBA" id="ARBA00022630"/>
    </source>
</evidence>
<dbReference type="EMBL" id="JBHSBN010000002">
    <property type="protein sequence ID" value="MFC4105283.1"/>
    <property type="molecule type" value="Genomic_DNA"/>
</dbReference>
<sequence length="395" mass="42462">MATRYVVVGGGIIGLATAQWITVTRPDAEVTVLEKESRLAAHQTGHNSGVIHAGVYYRPGSLKARLCTAGNRSMVDFCTEHGIPVDVCGKLIVATDQAELPRLRALHERAVANGLPVRMIGPDETAGYEPAVACVGALRVASTAIVDFTAVCATLARLAERAGARIRLGVRVTGIRATGRTQVVDTTDGEVPADVLVNCAGLHADRVARLAGVRPPARIVPFRGEYYELRRDRRDLIRGLVYPVPDPRFPFLGVHLTRMIDGSVHAGPNAVLALAREGYSWGRIDPRDVAGLVGYPGLWRLAGRHLGYGLTEVRRSLSKRRFTASLARLVPGLTEDDLVPTHAGVRAQAIARDGSLVDDFLIVRNDRQVHVLNAPSPAATSSLEIARHVVAQLPT</sequence>
<comment type="cofactor">
    <cofactor evidence="1">
        <name>FAD</name>
        <dbReference type="ChEBI" id="CHEBI:57692"/>
    </cofactor>
</comment>
<comment type="similarity">
    <text evidence="5">Belongs to the L2HGDH family.</text>
</comment>
<evidence type="ECO:0000259" key="6">
    <source>
        <dbReference type="Pfam" id="PF01266"/>
    </source>
</evidence>
<feature type="domain" description="FAD dependent oxidoreductase" evidence="6">
    <location>
        <begin position="5"/>
        <end position="390"/>
    </location>
</feature>
<keyword evidence="8" id="KW-1185">Reference proteome</keyword>
<dbReference type="Gene3D" id="3.30.9.10">
    <property type="entry name" value="D-Amino Acid Oxidase, subunit A, domain 2"/>
    <property type="match status" value="1"/>
</dbReference>
<dbReference type="PANTHER" id="PTHR43104:SF2">
    <property type="entry name" value="L-2-HYDROXYGLUTARATE DEHYDROGENASE, MITOCHONDRIAL"/>
    <property type="match status" value="1"/>
</dbReference>
<evidence type="ECO:0000256" key="1">
    <source>
        <dbReference type="ARBA" id="ARBA00001974"/>
    </source>
</evidence>
<dbReference type="GO" id="GO:0016491">
    <property type="term" value="F:oxidoreductase activity"/>
    <property type="evidence" value="ECO:0007669"/>
    <property type="project" value="UniProtKB-KW"/>
</dbReference>
<comment type="caution">
    <text evidence="7">The sequence shown here is derived from an EMBL/GenBank/DDBJ whole genome shotgun (WGS) entry which is preliminary data.</text>
</comment>
<gene>
    <name evidence="7" type="primary">lhgO</name>
    <name evidence="7" type="ORF">ACFOX0_04925</name>
</gene>
<keyword evidence="2" id="KW-0285">Flavoprotein</keyword>
<proteinExistence type="inferred from homology"/>
<dbReference type="SUPFAM" id="SSF51905">
    <property type="entry name" value="FAD/NAD(P)-binding domain"/>
    <property type="match status" value="1"/>
</dbReference>
<organism evidence="7 8">
    <name type="scientific">Micromonospora zhanjiangensis</name>
    <dbReference type="NCBI Taxonomy" id="1522057"/>
    <lineage>
        <taxon>Bacteria</taxon>
        <taxon>Bacillati</taxon>
        <taxon>Actinomycetota</taxon>
        <taxon>Actinomycetes</taxon>
        <taxon>Micromonosporales</taxon>
        <taxon>Micromonosporaceae</taxon>
        <taxon>Micromonospora</taxon>
    </lineage>
</organism>
<dbReference type="Gene3D" id="3.50.50.60">
    <property type="entry name" value="FAD/NAD(P)-binding domain"/>
    <property type="match status" value="1"/>
</dbReference>
<evidence type="ECO:0000256" key="5">
    <source>
        <dbReference type="ARBA" id="ARBA00037941"/>
    </source>
</evidence>
<dbReference type="Pfam" id="PF01266">
    <property type="entry name" value="DAO"/>
    <property type="match status" value="1"/>
</dbReference>
<dbReference type="Proteomes" id="UP001595868">
    <property type="component" value="Unassembled WGS sequence"/>
</dbReference>
<keyword evidence="3" id="KW-0274">FAD</keyword>